<dbReference type="OrthoDB" id="9972196at2759"/>
<comment type="similarity">
    <text evidence="1">Belongs to the cycloisomerase 2 family.</text>
</comment>
<sequence>MSLRTLLVAGLATSASAAKLLVGGYGPTSATNANGYIDTLDYTNGALKKISENTEAGAQPAWIDLGLKGKALVIDESWNTPDSSSLHTFALNADGTVNHTAVVSIPRGGPVSTQLYNANKNLAIAHYGGHGLTTFSNVNGAFTLLQNIGYENRTTGPKPQQQDGSHVHHSVLDPTGQYLLFPDLGLDATHIFCIDSTTGKLVEHADLKAPTGYGPRHATFWTSGRKTFLFVIHELVSKIISYQVHYAPAGGLTFTTVDEQSTYGPAVDPATTQYGAAAELALSPDARFLLASNRNVTLAQVPNVDPANGTRVASDSIATFKPAADGRLAWVQIAPSGGLFPRHFEVSRDGGWIAVANQKSGNVRLYRRDVRSGRIGAQVGAVAVGGEPNNVRWL</sequence>
<evidence type="ECO:0000313" key="3">
    <source>
        <dbReference type="EMBL" id="KAF9735649.1"/>
    </source>
</evidence>
<feature type="signal peptide" evidence="2">
    <location>
        <begin position="1"/>
        <end position="17"/>
    </location>
</feature>
<feature type="chain" id="PRO_5040249619" evidence="2">
    <location>
        <begin position="18"/>
        <end position="394"/>
    </location>
</feature>
<evidence type="ECO:0000256" key="2">
    <source>
        <dbReference type="SAM" id="SignalP"/>
    </source>
</evidence>
<keyword evidence="2" id="KW-0732">Signal</keyword>
<dbReference type="Pfam" id="PF10282">
    <property type="entry name" value="Lactonase"/>
    <property type="match status" value="1"/>
</dbReference>
<dbReference type="GO" id="GO:0017057">
    <property type="term" value="F:6-phosphogluconolactonase activity"/>
    <property type="evidence" value="ECO:0007669"/>
    <property type="project" value="TreeGrafter"/>
</dbReference>
<dbReference type="PANTHER" id="PTHR30344">
    <property type="entry name" value="6-PHOSPHOGLUCONOLACTONASE-RELATED"/>
    <property type="match status" value="1"/>
</dbReference>
<dbReference type="SUPFAM" id="SSF50974">
    <property type="entry name" value="Nitrous oxide reductase, N-terminal domain"/>
    <property type="match status" value="1"/>
</dbReference>
<dbReference type="InterPro" id="IPR011045">
    <property type="entry name" value="N2O_reductase_N"/>
</dbReference>
<dbReference type="PANTHER" id="PTHR30344:SF1">
    <property type="entry name" value="6-PHOSPHOGLUCONOLACTONASE"/>
    <property type="match status" value="1"/>
</dbReference>
<comment type="caution">
    <text evidence="3">The sequence shown here is derived from an EMBL/GenBank/DDBJ whole genome shotgun (WGS) entry which is preliminary data.</text>
</comment>
<gene>
    <name evidence="3" type="ORF">PMIN01_07054</name>
</gene>
<evidence type="ECO:0000256" key="1">
    <source>
        <dbReference type="ARBA" id="ARBA00005564"/>
    </source>
</evidence>
<proteinExistence type="inferred from homology"/>
<dbReference type="Proteomes" id="UP000756921">
    <property type="component" value="Unassembled WGS sequence"/>
</dbReference>
<dbReference type="Gene3D" id="2.130.10.10">
    <property type="entry name" value="YVTN repeat-like/Quinoprotein amine dehydrogenase"/>
    <property type="match status" value="1"/>
</dbReference>
<dbReference type="AlphaFoldDB" id="A0A9P6GK57"/>
<keyword evidence="4" id="KW-1185">Reference proteome</keyword>
<organism evidence="3 4">
    <name type="scientific">Paraphaeosphaeria minitans</name>
    <dbReference type="NCBI Taxonomy" id="565426"/>
    <lineage>
        <taxon>Eukaryota</taxon>
        <taxon>Fungi</taxon>
        <taxon>Dikarya</taxon>
        <taxon>Ascomycota</taxon>
        <taxon>Pezizomycotina</taxon>
        <taxon>Dothideomycetes</taxon>
        <taxon>Pleosporomycetidae</taxon>
        <taxon>Pleosporales</taxon>
        <taxon>Massarineae</taxon>
        <taxon>Didymosphaeriaceae</taxon>
        <taxon>Paraphaeosphaeria</taxon>
    </lineage>
</organism>
<accession>A0A9P6GK57</accession>
<dbReference type="InterPro" id="IPR019405">
    <property type="entry name" value="Lactonase_7-beta_prop"/>
</dbReference>
<dbReference type="InterPro" id="IPR015943">
    <property type="entry name" value="WD40/YVTN_repeat-like_dom_sf"/>
</dbReference>
<reference evidence="3" key="1">
    <citation type="journal article" date="2020" name="Mol. Plant Microbe Interact.">
        <title>Genome Sequence of the Biocontrol Agent Coniothyrium minitans strain Conio (IMI 134523).</title>
        <authorList>
            <person name="Patel D."/>
            <person name="Shittu T.A."/>
            <person name="Baroncelli R."/>
            <person name="Muthumeenakshi S."/>
            <person name="Osborne T.H."/>
            <person name="Janganan T.K."/>
            <person name="Sreenivasaprasad S."/>
        </authorList>
    </citation>
    <scope>NUCLEOTIDE SEQUENCE</scope>
    <source>
        <strain evidence="3">Conio</strain>
    </source>
</reference>
<dbReference type="InterPro" id="IPR050282">
    <property type="entry name" value="Cycloisomerase_2"/>
</dbReference>
<name>A0A9P6GK57_9PLEO</name>
<evidence type="ECO:0000313" key="4">
    <source>
        <dbReference type="Proteomes" id="UP000756921"/>
    </source>
</evidence>
<protein>
    <submittedName>
        <fullName evidence="3">6-phosphogluconolactonase-like protein 3</fullName>
    </submittedName>
</protein>
<dbReference type="EMBL" id="WJXW01000006">
    <property type="protein sequence ID" value="KAF9735649.1"/>
    <property type="molecule type" value="Genomic_DNA"/>
</dbReference>